<evidence type="ECO:0000256" key="1">
    <source>
        <dbReference type="SAM" id="Phobius"/>
    </source>
</evidence>
<protein>
    <submittedName>
        <fullName evidence="2">Uncharacterized protein</fullName>
    </submittedName>
</protein>
<proteinExistence type="predicted"/>
<keyword evidence="3" id="KW-1185">Reference proteome</keyword>
<comment type="caution">
    <text evidence="2">The sequence shown here is derived from an EMBL/GenBank/DDBJ whole genome shotgun (WGS) entry which is preliminary data.</text>
</comment>
<sequence length="436" mass="47030">MPDDSQFQAALRKLDEALQALPDEPSAGDRARVPLTEMLTRLVVGTVLLGLDAFAARSATWENEAGIVRDASLPDPAAGEPGSARFRQALIGWIFESEQRLRPQGNPVAWLRSVITYLFGTLFAVLIELLPLPRPGFRRTKPPLAEPTDEETRRWISRGRDEEVQSRRLAAVALEDGVNQAIIYLARRPAVAQALGEIVRSPAMDDAARHLVAGPVVDEAIKRVIASPALDDVIVRVGQSPALDQVITQVAQSPALDAVMLQVASSPALDQVITQVAQSPALDAVMLQVASSPALDQVIDQIAQRPALEQAVNRIVHSPVIEEAVSHIVRTPAMEDAVKHLVGTQAMNEAIDTLAQSPALVSLVTTQGSSLANEVLGQVRSYAIKTDDGLEGVLRRLLRRPPRPELPDAAQGLLVDSEALSARRLRSRWKGGADGR</sequence>
<keyword evidence="1" id="KW-1133">Transmembrane helix</keyword>
<dbReference type="EMBL" id="LYXE01000002">
    <property type="protein sequence ID" value="PDW01436.1"/>
    <property type="molecule type" value="Genomic_DNA"/>
</dbReference>
<accession>A0A2H3KRY9</accession>
<dbReference type="RefSeq" id="WP_172450428.1">
    <property type="nucleotide sequence ID" value="NZ_LYXE01000002.1"/>
</dbReference>
<organism evidence="2 3">
    <name type="scientific">Candidatus Chloroploca asiatica</name>
    <dbReference type="NCBI Taxonomy" id="1506545"/>
    <lineage>
        <taxon>Bacteria</taxon>
        <taxon>Bacillati</taxon>
        <taxon>Chloroflexota</taxon>
        <taxon>Chloroflexia</taxon>
        <taxon>Chloroflexales</taxon>
        <taxon>Chloroflexineae</taxon>
        <taxon>Oscillochloridaceae</taxon>
        <taxon>Candidatus Chloroploca</taxon>
    </lineage>
</organism>
<dbReference type="Proteomes" id="UP000220922">
    <property type="component" value="Unassembled WGS sequence"/>
</dbReference>
<keyword evidence="1" id="KW-0812">Transmembrane</keyword>
<reference evidence="2 3" key="1">
    <citation type="submission" date="2016-05" db="EMBL/GenBank/DDBJ databases">
        <authorList>
            <person name="Lavstsen T."/>
            <person name="Jespersen J.S."/>
        </authorList>
    </citation>
    <scope>NUCLEOTIDE SEQUENCE [LARGE SCALE GENOMIC DNA]</scope>
    <source>
        <strain evidence="2 3">B7-9</strain>
    </source>
</reference>
<evidence type="ECO:0000313" key="2">
    <source>
        <dbReference type="EMBL" id="PDW01436.1"/>
    </source>
</evidence>
<dbReference type="AlphaFoldDB" id="A0A2H3KRY9"/>
<gene>
    <name evidence="2" type="ORF">A9Q02_20880</name>
</gene>
<evidence type="ECO:0000313" key="3">
    <source>
        <dbReference type="Proteomes" id="UP000220922"/>
    </source>
</evidence>
<name>A0A2H3KRY9_9CHLR</name>
<keyword evidence="1" id="KW-0472">Membrane</keyword>
<feature type="transmembrane region" description="Helical" evidence="1">
    <location>
        <begin position="109"/>
        <end position="132"/>
    </location>
</feature>